<evidence type="ECO:0000313" key="1">
    <source>
        <dbReference type="EMBL" id="KAK1345584.1"/>
    </source>
</evidence>
<dbReference type="AlphaFoldDB" id="A0AA40LVW7"/>
<keyword evidence="2" id="KW-1185">Reference proteome</keyword>
<comment type="caution">
    <text evidence="1">The sequence shown here is derived from an EMBL/GenBank/DDBJ whole genome shotgun (WGS) entry which is preliminary data.</text>
</comment>
<dbReference type="InterPro" id="IPR011009">
    <property type="entry name" value="Kinase-like_dom_sf"/>
</dbReference>
<dbReference type="Proteomes" id="UP001177744">
    <property type="component" value="Unassembled WGS sequence"/>
</dbReference>
<gene>
    <name evidence="1" type="ORF">QTO34_008046</name>
</gene>
<organism evidence="1 2">
    <name type="scientific">Cnephaeus nilssonii</name>
    <name type="common">Northern bat</name>
    <name type="synonym">Eptesicus nilssonii</name>
    <dbReference type="NCBI Taxonomy" id="3371016"/>
    <lineage>
        <taxon>Eukaryota</taxon>
        <taxon>Metazoa</taxon>
        <taxon>Chordata</taxon>
        <taxon>Craniata</taxon>
        <taxon>Vertebrata</taxon>
        <taxon>Euteleostomi</taxon>
        <taxon>Mammalia</taxon>
        <taxon>Eutheria</taxon>
        <taxon>Laurasiatheria</taxon>
        <taxon>Chiroptera</taxon>
        <taxon>Yangochiroptera</taxon>
        <taxon>Vespertilionidae</taxon>
        <taxon>Cnephaeus</taxon>
    </lineage>
</organism>
<sequence length="174" mass="18821">MAHERWGRRTKAMQQCEWRLLPDHPSGAGEGGEALGAVGAGSCCSHPLMAPSNQGRHRALAVGTSRASAGSRMRGFRELWPHEGEGSPSAILTTAISDTLLSPGTHCTSGPKAGEHSLDSEMNVKLEDFGFKMFQFEPYESLKVDIWSMGVVLSRMVMGELPFVGKNFEELSTS</sequence>
<reference evidence="1" key="1">
    <citation type="submission" date="2023-06" db="EMBL/GenBank/DDBJ databases">
        <title>Reference genome for the Northern bat (Eptesicus nilssonii), a most northern bat species.</title>
        <authorList>
            <person name="Laine V.N."/>
            <person name="Pulliainen A.T."/>
            <person name="Lilley T.M."/>
        </authorList>
    </citation>
    <scope>NUCLEOTIDE SEQUENCE</scope>
    <source>
        <strain evidence="1">BLF_Eptnil</strain>
        <tissue evidence="1">Kidney</tissue>
    </source>
</reference>
<evidence type="ECO:0000313" key="2">
    <source>
        <dbReference type="Proteomes" id="UP001177744"/>
    </source>
</evidence>
<evidence type="ECO:0008006" key="3">
    <source>
        <dbReference type="Google" id="ProtNLM"/>
    </source>
</evidence>
<name>A0AA40LVW7_CNENI</name>
<dbReference type="SUPFAM" id="SSF56112">
    <property type="entry name" value="Protein kinase-like (PK-like)"/>
    <property type="match status" value="1"/>
</dbReference>
<accession>A0AA40LVW7</accession>
<dbReference type="Gene3D" id="1.10.510.10">
    <property type="entry name" value="Transferase(Phosphotransferase) domain 1"/>
    <property type="match status" value="1"/>
</dbReference>
<proteinExistence type="predicted"/>
<dbReference type="EMBL" id="JAULJE010000002">
    <property type="protein sequence ID" value="KAK1345584.1"/>
    <property type="molecule type" value="Genomic_DNA"/>
</dbReference>
<protein>
    <recommendedName>
        <fullName evidence="3">Protein kinase domain-containing protein</fullName>
    </recommendedName>
</protein>